<dbReference type="SUPFAM" id="SSF160800">
    <property type="entry name" value="Lp2179-like"/>
    <property type="match status" value="1"/>
</dbReference>
<dbReference type="STRING" id="1629.IV50_GL001015"/>
<protein>
    <submittedName>
        <fullName evidence="1">Uncharacterized protein</fullName>
    </submittedName>
</protein>
<gene>
    <name evidence="1" type="ORF">NCTC13645_02422</name>
</gene>
<dbReference type="Proteomes" id="UP000254621">
    <property type="component" value="Unassembled WGS sequence"/>
</dbReference>
<evidence type="ECO:0000313" key="1">
    <source>
        <dbReference type="EMBL" id="SUP61287.1"/>
    </source>
</evidence>
<dbReference type="InterPro" id="IPR035942">
    <property type="entry name" value="Lp2179-like_sf"/>
</dbReference>
<sequence>MAFEEQVTVPGDANTYAISPNIKNMHSQTQASLISPMGPMSWNGR</sequence>
<reference evidence="1 2" key="1">
    <citation type="submission" date="2018-06" db="EMBL/GenBank/DDBJ databases">
        <authorList>
            <consortium name="Pathogen Informatics"/>
            <person name="Doyle S."/>
        </authorList>
    </citation>
    <scope>NUCLEOTIDE SEQUENCE [LARGE SCALE GENOMIC DNA]</scope>
    <source>
        <strain evidence="1 2">NCTC13645</strain>
    </source>
</reference>
<proteinExistence type="predicted"/>
<accession>A0A380P8W0</accession>
<organism evidence="1 2">
    <name type="scientific">Weissella viridescens</name>
    <name type="common">Lactobacillus viridescens</name>
    <dbReference type="NCBI Taxonomy" id="1629"/>
    <lineage>
        <taxon>Bacteria</taxon>
        <taxon>Bacillati</taxon>
        <taxon>Bacillota</taxon>
        <taxon>Bacilli</taxon>
        <taxon>Lactobacillales</taxon>
        <taxon>Lactobacillaceae</taxon>
        <taxon>Weissella</taxon>
    </lineage>
</organism>
<dbReference type="EMBL" id="UHIV01000006">
    <property type="protein sequence ID" value="SUP61287.1"/>
    <property type="molecule type" value="Genomic_DNA"/>
</dbReference>
<name>A0A380P8W0_WEIVI</name>
<dbReference type="AlphaFoldDB" id="A0A380P8W0"/>
<evidence type="ECO:0000313" key="2">
    <source>
        <dbReference type="Proteomes" id="UP000254621"/>
    </source>
</evidence>